<dbReference type="Proteomes" id="UP000654913">
    <property type="component" value="Chromosome 4"/>
</dbReference>
<dbReference type="Gene3D" id="3.20.20.520">
    <property type="entry name" value="Glycosyl hydrolase family 115"/>
    <property type="match status" value="1"/>
</dbReference>
<evidence type="ECO:0000313" key="5">
    <source>
        <dbReference type="EMBL" id="BCS23930.1"/>
    </source>
</evidence>
<dbReference type="InterPro" id="IPR031924">
    <property type="entry name" value="GH115"/>
</dbReference>
<evidence type="ECO:0000259" key="3">
    <source>
        <dbReference type="Pfam" id="PF17829"/>
    </source>
</evidence>
<organism evidence="5 6">
    <name type="scientific">Aspergillus puulaauensis</name>
    <dbReference type="NCBI Taxonomy" id="1220207"/>
    <lineage>
        <taxon>Eukaryota</taxon>
        <taxon>Fungi</taxon>
        <taxon>Dikarya</taxon>
        <taxon>Ascomycota</taxon>
        <taxon>Pezizomycotina</taxon>
        <taxon>Eurotiomycetes</taxon>
        <taxon>Eurotiomycetidae</taxon>
        <taxon>Eurotiales</taxon>
        <taxon>Aspergillaceae</taxon>
        <taxon>Aspergillus</taxon>
    </lineage>
</organism>
<feature type="compositionally biased region" description="Basic and acidic residues" evidence="2">
    <location>
        <begin position="681"/>
        <end position="692"/>
    </location>
</feature>
<dbReference type="GeneID" id="64973935"/>
<dbReference type="InterPro" id="IPR042301">
    <property type="entry name" value="GH115_sf"/>
</dbReference>
<dbReference type="Pfam" id="PF19190">
    <property type="entry name" value="BACON_2"/>
    <property type="match status" value="1"/>
</dbReference>
<keyword evidence="6" id="KW-1185">Reference proteome</keyword>
<dbReference type="Pfam" id="PF17829">
    <property type="entry name" value="GH115_C"/>
    <property type="match status" value="1"/>
</dbReference>
<dbReference type="InterPro" id="IPR029018">
    <property type="entry name" value="Hex-like_dom2"/>
</dbReference>
<evidence type="ECO:0008006" key="7">
    <source>
        <dbReference type="Google" id="ProtNLM"/>
    </source>
</evidence>
<dbReference type="RefSeq" id="XP_041556124.1">
    <property type="nucleotide sequence ID" value="XM_041703438.1"/>
</dbReference>
<dbReference type="InterPro" id="IPR024361">
    <property type="entry name" value="BACON"/>
</dbReference>
<feature type="region of interest" description="Disordered" evidence="2">
    <location>
        <begin position="673"/>
        <end position="699"/>
    </location>
</feature>
<name>A0A7R7XLW9_9EURO</name>
<dbReference type="Gene3D" id="2.60.120.1620">
    <property type="match status" value="1"/>
</dbReference>
<dbReference type="SUPFAM" id="SSF55545">
    <property type="entry name" value="beta-N-acetylhexosaminidase-like domain"/>
    <property type="match status" value="1"/>
</dbReference>
<evidence type="ECO:0000259" key="4">
    <source>
        <dbReference type="Pfam" id="PF19190"/>
    </source>
</evidence>
<reference evidence="5" key="1">
    <citation type="submission" date="2021-01" db="EMBL/GenBank/DDBJ databases">
        <authorList>
            <consortium name="Aspergillus puulaauensis MK2 genome sequencing consortium"/>
            <person name="Kazuki M."/>
            <person name="Futagami T."/>
        </authorList>
    </citation>
    <scope>NUCLEOTIDE SEQUENCE</scope>
    <source>
        <strain evidence="5">MK2</strain>
    </source>
</reference>
<sequence length="969" mass="109212">MYAAQFASHTPSTGSISIHGAPVYVDADDFEGIHIAVHSLAEDIARVTGVIPKVQAISRHTKETTTETATAVIIGSLTRSAVVRTLVQEGKLDVSAIDGQWECYTTKVVTDPVPGVEKALVIAGSDKRGTIYGVYTLSEQIGVSPWYWWADAPVKKSSSIYAHEVITRDGPPSVKYRGIFINDEAPALSEWVHEKIGPHYNVKFYKKVFELLLRLKANFLWPAMWFGYPHPGNSFFMDDPLNQETADKYGIVMSTSHHEPMQRAMNEWFDKPYYEPEGTWSWLKNKDKISQYFQEGAARSKGYESYITMGMRGEGDIPMDAEDPAAVVREVLSTQRAAINDAYGKEDGVPQLMALYKEVQEYYANGLEIPDDITLLFADDNFGTVRRLPSGDEPKRKGRAGIYYHLEYVGAPRSYKWMNSNSCAKVWQQLEHAYNQGADQIWVFNVGDIKAVELPLTFVMTLAWNINTLEMHELQSFFHTFFERNLRLEQTEARRCSELLLKYDRVVALRKHEHIEADTFSLINYGEADNILHQWKELWEQAEEVQKWIPETTAPSYFQLVLHPIKASYIYVALRVTQAKNQLYGVQRRNTANALLHEVLRLFDQDFSLSEEYHSLLDGKWNHIMRQPHYGYTETWHAPSRDLITGLSFVQARQDSNPILGWIGIAVEGHPGVRPGLTNEESDRTHPSRRDFVPGVTLPPLEPYGPKTRSFEIYCRGSKAVAWTITSPQTWLSVSPATGTIEPKGNDKLVKVSVDWTNVPDGFDDEVLLDLRSSLGDYELIHVPVKNRIPSTHSKGFVEADAHVSINATSFQNQSLSSYRVLPFIGRIPTGAIALTASASPSHSEYLEYPFITFTSNAAAIARLDFTFTLDTNADSPVTYDIRLDDGSPTTYRLVSPPSTPGGLPEGWHESVMDNVWKREHLLDLGTTGAHTLRIRLGAQNCVLEKIVIDLGGLRESYLGPPESVYWSS</sequence>
<dbReference type="KEGG" id="apuu:APUU_40374S"/>
<dbReference type="Gene3D" id="3.30.379.10">
    <property type="entry name" value="Chitobiase/beta-hexosaminidase domain 2-like"/>
    <property type="match status" value="1"/>
</dbReference>
<proteinExistence type="predicted"/>
<evidence type="ECO:0000256" key="2">
    <source>
        <dbReference type="SAM" id="MobiDB-lite"/>
    </source>
</evidence>
<dbReference type="AlphaFoldDB" id="A0A7R7XLW9"/>
<dbReference type="EMBL" id="AP024446">
    <property type="protein sequence ID" value="BCS23930.1"/>
    <property type="molecule type" value="Genomic_DNA"/>
</dbReference>
<accession>A0A7R7XLW9</accession>
<dbReference type="PANTHER" id="PTHR37842">
    <property type="match status" value="1"/>
</dbReference>
<dbReference type="OrthoDB" id="4849794at2759"/>
<feature type="domain" description="Gylcosyl hydrolase 115 C-terminal" evidence="3">
    <location>
        <begin position="796"/>
        <end position="963"/>
    </location>
</feature>
<evidence type="ECO:0000256" key="1">
    <source>
        <dbReference type="ARBA" id="ARBA00022801"/>
    </source>
</evidence>
<evidence type="ECO:0000313" key="6">
    <source>
        <dbReference type="Proteomes" id="UP000654913"/>
    </source>
</evidence>
<reference evidence="5" key="2">
    <citation type="submission" date="2021-02" db="EMBL/GenBank/DDBJ databases">
        <title>Aspergillus puulaauensis MK2 genome sequence.</title>
        <authorList>
            <person name="Futagami T."/>
            <person name="Mori K."/>
            <person name="Kadooka C."/>
            <person name="Tanaka T."/>
        </authorList>
    </citation>
    <scope>NUCLEOTIDE SEQUENCE</scope>
    <source>
        <strain evidence="5">MK2</strain>
    </source>
</reference>
<dbReference type="Gene3D" id="1.20.58.2150">
    <property type="match status" value="1"/>
</dbReference>
<protein>
    <recommendedName>
        <fullName evidence="7">Gylcosyl hydrolase 115 C-terminal domain-containing protein</fullName>
    </recommendedName>
</protein>
<keyword evidence="1" id="KW-0378">Hydrolase</keyword>
<dbReference type="PANTHER" id="PTHR37842:SF2">
    <property type="entry name" value="GYLCOSYL HYDROLASE 115 C-TERMINAL DOMAIN-CONTAINING PROTEIN"/>
    <property type="match status" value="1"/>
</dbReference>
<dbReference type="InterPro" id="IPR041437">
    <property type="entry name" value="GH115_C"/>
</dbReference>
<dbReference type="Pfam" id="PF15979">
    <property type="entry name" value="Glyco_hydro_115"/>
    <property type="match status" value="1"/>
</dbReference>
<dbReference type="GO" id="GO:0016787">
    <property type="term" value="F:hydrolase activity"/>
    <property type="evidence" value="ECO:0007669"/>
    <property type="project" value="UniProtKB-KW"/>
</dbReference>
<feature type="domain" description="BACON" evidence="4">
    <location>
        <begin position="710"/>
        <end position="749"/>
    </location>
</feature>
<gene>
    <name evidence="5" type="ORF">APUU_40374S</name>
</gene>